<dbReference type="RefSeq" id="WP_137450749.1">
    <property type="nucleotide sequence ID" value="NZ_SZZH01000004.1"/>
</dbReference>
<dbReference type="OrthoDB" id="118733at2"/>
<protein>
    <submittedName>
        <fullName evidence="2">Nuclear transport factor 2 family protein</fullName>
    </submittedName>
</protein>
<accession>A0A4V6CT49</accession>
<dbReference type="Pfam" id="PF12680">
    <property type="entry name" value="SnoaL_2"/>
    <property type="match status" value="1"/>
</dbReference>
<name>A0A4V6CT49_9ACTN</name>
<dbReference type="AlphaFoldDB" id="A0A4V6CT49"/>
<dbReference type="EMBL" id="SZZH01000004">
    <property type="protein sequence ID" value="TKV57665.1"/>
    <property type="molecule type" value="Genomic_DNA"/>
</dbReference>
<organism evidence="2 3">
    <name type="scientific">Nakamurella flava</name>
    <dbReference type="NCBI Taxonomy" id="2576308"/>
    <lineage>
        <taxon>Bacteria</taxon>
        <taxon>Bacillati</taxon>
        <taxon>Actinomycetota</taxon>
        <taxon>Actinomycetes</taxon>
        <taxon>Nakamurellales</taxon>
        <taxon>Nakamurellaceae</taxon>
        <taxon>Nakamurella</taxon>
    </lineage>
</organism>
<dbReference type="InterPro" id="IPR032710">
    <property type="entry name" value="NTF2-like_dom_sf"/>
</dbReference>
<dbReference type="InterPro" id="IPR037401">
    <property type="entry name" value="SnoaL-like"/>
</dbReference>
<dbReference type="Gene3D" id="3.10.450.50">
    <property type="match status" value="1"/>
</dbReference>
<proteinExistence type="predicted"/>
<reference evidence="2 3" key="1">
    <citation type="submission" date="2019-05" db="EMBL/GenBank/DDBJ databases">
        <title>Nakamurella sp. N5BH11, whole genome shotgun sequence.</title>
        <authorList>
            <person name="Tuo L."/>
        </authorList>
    </citation>
    <scope>NUCLEOTIDE SEQUENCE [LARGE SCALE GENOMIC DNA]</scope>
    <source>
        <strain evidence="2 3">N5BH11</strain>
    </source>
</reference>
<evidence type="ECO:0000313" key="2">
    <source>
        <dbReference type="EMBL" id="TKV57665.1"/>
    </source>
</evidence>
<sequence length="118" mass="13272">MTTSDERTALTVETYFAAWQTRDFARLSTVLAEDVDFVGAMGAAQGPQDCLAGLRGVRDLIDDIHVVRRWVDGPDAITWFELRRDDHHPIPTVNWSHVGGDGRIDRIRVTFDPRPLLG</sequence>
<evidence type="ECO:0000259" key="1">
    <source>
        <dbReference type="Pfam" id="PF12680"/>
    </source>
</evidence>
<feature type="domain" description="SnoaL-like" evidence="1">
    <location>
        <begin position="12"/>
        <end position="106"/>
    </location>
</feature>
<keyword evidence="3" id="KW-1185">Reference proteome</keyword>
<dbReference type="Proteomes" id="UP000306985">
    <property type="component" value="Unassembled WGS sequence"/>
</dbReference>
<dbReference type="SUPFAM" id="SSF54427">
    <property type="entry name" value="NTF2-like"/>
    <property type="match status" value="1"/>
</dbReference>
<gene>
    <name evidence="2" type="ORF">FDO65_16055</name>
</gene>
<comment type="caution">
    <text evidence="2">The sequence shown here is derived from an EMBL/GenBank/DDBJ whole genome shotgun (WGS) entry which is preliminary data.</text>
</comment>
<evidence type="ECO:0000313" key="3">
    <source>
        <dbReference type="Proteomes" id="UP000306985"/>
    </source>
</evidence>